<dbReference type="CDD" id="cd00051">
    <property type="entry name" value="EFh"/>
    <property type="match status" value="1"/>
</dbReference>
<dbReference type="SUPFAM" id="SSF47473">
    <property type="entry name" value="EF-hand"/>
    <property type="match status" value="1"/>
</dbReference>
<accession>A0AAD9LMS7</accession>
<dbReference type="EMBL" id="JASMQC010000008">
    <property type="protein sequence ID" value="KAK1943013.1"/>
    <property type="molecule type" value="Genomic_DNA"/>
</dbReference>
<dbReference type="Pfam" id="PF13499">
    <property type="entry name" value="EF-hand_7"/>
    <property type="match status" value="1"/>
</dbReference>
<gene>
    <name evidence="5" type="ORF">P3T76_005650</name>
</gene>
<evidence type="ECO:0000256" key="1">
    <source>
        <dbReference type="ARBA" id="ARBA00022737"/>
    </source>
</evidence>
<feature type="domain" description="EF-hand" evidence="4">
    <location>
        <begin position="63"/>
        <end position="98"/>
    </location>
</feature>
<feature type="domain" description="EF-hand" evidence="4">
    <location>
        <begin position="129"/>
        <end position="164"/>
    </location>
</feature>
<evidence type="ECO:0000256" key="3">
    <source>
        <dbReference type="SAM" id="MobiDB-lite"/>
    </source>
</evidence>
<keyword evidence="1" id="KW-0677">Repeat</keyword>
<name>A0AAD9LMS7_9STRA</name>
<evidence type="ECO:0000313" key="6">
    <source>
        <dbReference type="Proteomes" id="UP001259832"/>
    </source>
</evidence>
<dbReference type="GO" id="GO:0005509">
    <property type="term" value="F:calcium ion binding"/>
    <property type="evidence" value="ECO:0007669"/>
    <property type="project" value="InterPro"/>
</dbReference>
<comment type="caution">
    <text evidence="5">The sequence shown here is derived from an EMBL/GenBank/DDBJ whole genome shotgun (WGS) entry which is preliminary data.</text>
</comment>
<feature type="compositionally biased region" description="Polar residues" evidence="3">
    <location>
        <begin position="1"/>
        <end position="23"/>
    </location>
</feature>
<dbReference type="InterPro" id="IPR011992">
    <property type="entry name" value="EF-hand-dom_pair"/>
</dbReference>
<feature type="region of interest" description="Disordered" evidence="3">
    <location>
        <begin position="1"/>
        <end position="24"/>
    </location>
</feature>
<dbReference type="InterPro" id="IPR050145">
    <property type="entry name" value="Centrin_CML-like"/>
</dbReference>
<feature type="domain" description="EF-hand" evidence="4">
    <location>
        <begin position="166"/>
        <end position="196"/>
    </location>
</feature>
<dbReference type="Gene3D" id="1.10.238.10">
    <property type="entry name" value="EF-hand"/>
    <property type="match status" value="1"/>
</dbReference>
<dbReference type="PROSITE" id="PS00018">
    <property type="entry name" value="EF_HAND_1"/>
    <property type="match status" value="1"/>
</dbReference>
<evidence type="ECO:0000256" key="2">
    <source>
        <dbReference type="ARBA" id="ARBA00022837"/>
    </source>
</evidence>
<keyword evidence="6" id="KW-1185">Reference proteome</keyword>
<protein>
    <submittedName>
        <fullName evidence="5">Calmodulin-like protein 3</fullName>
    </submittedName>
</protein>
<dbReference type="AlphaFoldDB" id="A0AAD9LMS7"/>
<organism evidence="5 6">
    <name type="scientific">Phytophthora citrophthora</name>
    <dbReference type="NCBI Taxonomy" id="4793"/>
    <lineage>
        <taxon>Eukaryota</taxon>
        <taxon>Sar</taxon>
        <taxon>Stramenopiles</taxon>
        <taxon>Oomycota</taxon>
        <taxon>Peronosporomycetes</taxon>
        <taxon>Peronosporales</taxon>
        <taxon>Peronosporaceae</taxon>
        <taxon>Phytophthora</taxon>
    </lineage>
</organism>
<keyword evidence="2" id="KW-0106">Calcium</keyword>
<dbReference type="Proteomes" id="UP001259832">
    <property type="component" value="Unassembled WGS sequence"/>
</dbReference>
<dbReference type="InterPro" id="IPR018247">
    <property type="entry name" value="EF_Hand_1_Ca_BS"/>
</dbReference>
<evidence type="ECO:0000259" key="4">
    <source>
        <dbReference type="PROSITE" id="PS50222"/>
    </source>
</evidence>
<reference evidence="5" key="1">
    <citation type="submission" date="2023-08" db="EMBL/GenBank/DDBJ databases">
        <title>Reference Genome Resource for the Citrus Pathogen Phytophthora citrophthora.</title>
        <authorList>
            <person name="Moller H."/>
            <person name="Coetzee B."/>
            <person name="Rose L.J."/>
            <person name="Van Niekerk J.M."/>
        </authorList>
    </citation>
    <scope>NUCLEOTIDE SEQUENCE</scope>
    <source>
        <strain evidence="5">STE-U-9442</strain>
    </source>
</reference>
<dbReference type="PROSITE" id="PS50222">
    <property type="entry name" value="EF_HAND_2"/>
    <property type="match status" value="3"/>
</dbReference>
<evidence type="ECO:0000313" key="5">
    <source>
        <dbReference type="EMBL" id="KAK1943013.1"/>
    </source>
</evidence>
<dbReference type="InterPro" id="IPR002048">
    <property type="entry name" value="EF_hand_dom"/>
</dbReference>
<proteinExistence type="predicted"/>
<sequence>MQTGSPSPTSARKISVSTASRRGSQIDAEVPQNVRLHLLRKRLDTYPDDIHGYLVQEFGGVLVTPEQIRLAFQFLDVEKKGRVTLDNLRSRLGIFYDNMSLKDVRLLVSEEGELTEEYLHALLLSNEVKNFDPVAEAFKAYDPEETGFISREMLRYVFERLGYGALTEEDLDVLISCADADRDGRINLADFRSMLE</sequence>
<dbReference type="PANTHER" id="PTHR23050">
    <property type="entry name" value="CALCIUM BINDING PROTEIN"/>
    <property type="match status" value="1"/>
</dbReference>
<dbReference type="FunFam" id="1.10.238.10:FF:000003">
    <property type="entry name" value="Calmodulin A"/>
    <property type="match status" value="1"/>
</dbReference>